<accession>A0A0M9FTP7</accession>
<dbReference type="Proteomes" id="UP000037923">
    <property type="component" value="Unassembled WGS sequence"/>
</dbReference>
<organism evidence="2 3">
    <name type="scientific">Leptomonas pyrrhocoris</name>
    <name type="common">Firebug parasite</name>
    <dbReference type="NCBI Taxonomy" id="157538"/>
    <lineage>
        <taxon>Eukaryota</taxon>
        <taxon>Discoba</taxon>
        <taxon>Euglenozoa</taxon>
        <taxon>Kinetoplastea</taxon>
        <taxon>Metakinetoplastina</taxon>
        <taxon>Trypanosomatida</taxon>
        <taxon>Trypanosomatidae</taxon>
        <taxon>Leishmaniinae</taxon>
        <taxon>Leptomonas</taxon>
    </lineage>
</organism>
<name>A0A0M9FTP7_LEPPY</name>
<feature type="compositionally biased region" description="Low complexity" evidence="1">
    <location>
        <begin position="80"/>
        <end position="89"/>
    </location>
</feature>
<evidence type="ECO:0000256" key="1">
    <source>
        <dbReference type="SAM" id="MobiDB-lite"/>
    </source>
</evidence>
<dbReference type="RefSeq" id="XP_015654206.1">
    <property type="nucleotide sequence ID" value="XM_015807257.1"/>
</dbReference>
<gene>
    <name evidence="2" type="ORF">ABB37_08302</name>
</gene>
<proteinExistence type="predicted"/>
<dbReference type="GeneID" id="26908587"/>
<evidence type="ECO:0000313" key="3">
    <source>
        <dbReference type="Proteomes" id="UP000037923"/>
    </source>
</evidence>
<protein>
    <submittedName>
        <fullName evidence="2">Uncharacterized protein</fullName>
    </submittedName>
</protein>
<dbReference type="AlphaFoldDB" id="A0A0M9FTP7"/>
<keyword evidence="3" id="KW-1185">Reference proteome</keyword>
<feature type="region of interest" description="Disordered" evidence="1">
    <location>
        <begin position="64"/>
        <end position="99"/>
    </location>
</feature>
<dbReference type="VEuPathDB" id="TriTrypDB:LpyrH10_23_0870"/>
<reference evidence="2 3" key="1">
    <citation type="submission" date="2015-07" db="EMBL/GenBank/DDBJ databases">
        <title>High-quality genome of monoxenous trypanosomatid Leptomonas pyrrhocoris.</title>
        <authorList>
            <person name="Flegontov P."/>
            <person name="Butenko A."/>
            <person name="Firsov S."/>
            <person name="Vlcek C."/>
            <person name="Logacheva M.D."/>
            <person name="Field M."/>
            <person name="Filatov D."/>
            <person name="Flegontova O."/>
            <person name="Gerasimov E."/>
            <person name="Jackson A.P."/>
            <person name="Kelly S."/>
            <person name="Opperdoes F."/>
            <person name="O'Reilly A."/>
            <person name="Votypka J."/>
            <person name="Yurchenko V."/>
            <person name="Lukes J."/>
        </authorList>
    </citation>
    <scope>NUCLEOTIDE SEQUENCE [LARGE SCALE GENOMIC DNA]</scope>
    <source>
        <strain evidence="2">H10</strain>
    </source>
</reference>
<evidence type="ECO:0000313" key="2">
    <source>
        <dbReference type="EMBL" id="KPA75767.1"/>
    </source>
</evidence>
<feature type="region of interest" description="Disordered" evidence="1">
    <location>
        <begin position="17"/>
        <end position="39"/>
    </location>
</feature>
<sequence length="121" mass="12375">MGSSPLSAIEVTTSPITTTAAVGTTPGPSAVKSNNARATTRATAAQRRALTRLERGVCGLSKPEWHPMGLLSPTAPPRRPSSATAGRPSLRGEGADGAAEASELSFYERALLEAAKAMSSI</sequence>
<dbReference type="EMBL" id="LGTL01000023">
    <property type="protein sequence ID" value="KPA75767.1"/>
    <property type="molecule type" value="Genomic_DNA"/>
</dbReference>
<comment type="caution">
    <text evidence="2">The sequence shown here is derived from an EMBL/GenBank/DDBJ whole genome shotgun (WGS) entry which is preliminary data.</text>
</comment>